<evidence type="ECO:0000313" key="3">
    <source>
        <dbReference type="EnsemblMetazoa" id="ASIC000147-PA"/>
    </source>
</evidence>
<feature type="region of interest" description="Disordered" evidence="1">
    <location>
        <begin position="1"/>
        <end position="60"/>
    </location>
</feature>
<protein>
    <submittedName>
        <fullName evidence="2 3">Cold-shock protein</fullName>
    </submittedName>
</protein>
<reference evidence="3" key="2">
    <citation type="submission" date="2020-05" db="UniProtKB">
        <authorList>
            <consortium name="EnsemblMetazoa"/>
        </authorList>
    </citation>
    <scope>IDENTIFICATION</scope>
</reference>
<dbReference type="Proteomes" id="UP000030765">
    <property type="component" value="Unassembled WGS sequence"/>
</dbReference>
<dbReference type="EMBL" id="KE523906">
    <property type="protein sequence ID" value="KFB34759.1"/>
    <property type="molecule type" value="Genomic_DNA"/>
</dbReference>
<accession>A0A084V9W5</accession>
<dbReference type="VEuPathDB" id="VectorBase:ASIC000147"/>
<gene>
    <name evidence="2" type="ORF">ZHAS_00000147</name>
</gene>
<dbReference type="AlphaFoldDB" id="A0A084V9W5"/>
<organism evidence="2">
    <name type="scientific">Anopheles sinensis</name>
    <name type="common">Mosquito</name>
    <dbReference type="NCBI Taxonomy" id="74873"/>
    <lineage>
        <taxon>Eukaryota</taxon>
        <taxon>Metazoa</taxon>
        <taxon>Ecdysozoa</taxon>
        <taxon>Arthropoda</taxon>
        <taxon>Hexapoda</taxon>
        <taxon>Insecta</taxon>
        <taxon>Pterygota</taxon>
        <taxon>Neoptera</taxon>
        <taxon>Endopterygota</taxon>
        <taxon>Diptera</taxon>
        <taxon>Nematocera</taxon>
        <taxon>Culicoidea</taxon>
        <taxon>Culicidae</taxon>
        <taxon>Anophelinae</taxon>
        <taxon>Anopheles</taxon>
    </lineage>
</organism>
<evidence type="ECO:0000313" key="2">
    <source>
        <dbReference type="EMBL" id="KFB34759.1"/>
    </source>
</evidence>
<dbReference type="EnsemblMetazoa" id="ASIC000147-RA">
    <property type="protein sequence ID" value="ASIC000147-PA"/>
    <property type="gene ID" value="ASIC000147"/>
</dbReference>
<proteinExistence type="predicted"/>
<evidence type="ECO:0000313" key="4">
    <source>
        <dbReference type="Proteomes" id="UP000030765"/>
    </source>
</evidence>
<keyword evidence="4" id="KW-1185">Reference proteome</keyword>
<reference evidence="2 4" key="1">
    <citation type="journal article" date="2014" name="BMC Genomics">
        <title>Genome sequence of Anopheles sinensis provides insight into genetics basis of mosquito competence for malaria parasites.</title>
        <authorList>
            <person name="Zhou D."/>
            <person name="Zhang D."/>
            <person name="Ding G."/>
            <person name="Shi L."/>
            <person name="Hou Q."/>
            <person name="Ye Y."/>
            <person name="Xu Y."/>
            <person name="Zhou H."/>
            <person name="Xiong C."/>
            <person name="Li S."/>
            <person name="Yu J."/>
            <person name="Hong S."/>
            <person name="Yu X."/>
            <person name="Zou P."/>
            <person name="Chen C."/>
            <person name="Chang X."/>
            <person name="Wang W."/>
            <person name="Lv Y."/>
            <person name="Sun Y."/>
            <person name="Ma L."/>
            <person name="Shen B."/>
            <person name="Zhu C."/>
        </authorList>
    </citation>
    <scope>NUCLEOTIDE SEQUENCE [LARGE SCALE GENOMIC DNA]</scope>
</reference>
<sequence length="81" mass="8864">MESMRSGNETRYKHLTHAPATKDSRGKKKNNTTARSAARVFPSESGSAERTGSYGSSRRKSFHNTVACMSFRAGTFSTVCV</sequence>
<feature type="compositionally biased region" description="Polar residues" evidence="1">
    <location>
        <begin position="44"/>
        <end position="56"/>
    </location>
</feature>
<dbReference type="EMBL" id="ATLV01000774">
    <property type="status" value="NOT_ANNOTATED_CDS"/>
    <property type="molecule type" value="Genomic_DNA"/>
</dbReference>
<name>A0A084V9W5_ANOSI</name>
<evidence type="ECO:0000256" key="1">
    <source>
        <dbReference type="SAM" id="MobiDB-lite"/>
    </source>
</evidence>